<feature type="modified residue" description="4-aspartylphosphate" evidence="6">
    <location>
        <position position="53"/>
    </location>
</feature>
<feature type="domain" description="Response regulatory" evidence="8">
    <location>
        <begin position="4"/>
        <end position="118"/>
    </location>
</feature>
<evidence type="ECO:0000256" key="6">
    <source>
        <dbReference type="PROSITE-ProRule" id="PRU00169"/>
    </source>
</evidence>
<sequence>MAQKILIVDDDMRLRQMVMRYLDENGFKSSSAANANEMCKAIQRDTFDLYVLDINLPGEDGLRICQRIRLSGDVTPIIMVTARGEDIDRIIGLELGADDYLPKPFNPRELLARIRSILRRGSKSHHVLHDAANLTFIFGSFEFDGRARQLSQRGKNISLTTNEFALLKILIQCKGQVLSRAELTGRLHSRDYTPDQRDIDMLVSRLRKQLQEDDPSVTYIQTVLGVGYVFIEPGGQEAHFA</sequence>
<dbReference type="GO" id="GO:0006355">
    <property type="term" value="P:regulation of DNA-templated transcription"/>
    <property type="evidence" value="ECO:0007669"/>
    <property type="project" value="InterPro"/>
</dbReference>
<dbReference type="CDD" id="cd00383">
    <property type="entry name" value="trans_reg_C"/>
    <property type="match status" value="1"/>
</dbReference>
<dbReference type="OrthoDB" id="165980at2"/>
<dbReference type="SMART" id="SM00448">
    <property type="entry name" value="REC"/>
    <property type="match status" value="1"/>
</dbReference>
<dbReference type="Pfam" id="PF00486">
    <property type="entry name" value="Trans_reg_C"/>
    <property type="match status" value="1"/>
</dbReference>
<dbReference type="InterPro" id="IPR039420">
    <property type="entry name" value="WalR-like"/>
</dbReference>
<organism evidence="10 11">
    <name type="scientific">Fluviibacter phosphoraccumulans</name>
    <dbReference type="NCBI Taxonomy" id="1751046"/>
    <lineage>
        <taxon>Bacteria</taxon>
        <taxon>Pseudomonadati</taxon>
        <taxon>Pseudomonadota</taxon>
        <taxon>Betaproteobacteria</taxon>
        <taxon>Rhodocyclales</taxon>
        <taxon>Fluviibacteraceae</taxon>
        <taxon>Fluviibacter</taxon>
    </lineage>
</organism>
<dbReference type="EMBL" id="AP022345">
    <property type="protein sequence ID" value="BBU69735.1"/>
    <property type="molecule type" value="Genomic_DNA"/>
</dbReference>
<evidence type="ECO:0000313" key="10">
    <source>
        <dbReference type="EMBL" id="BBU69735.1"/>
    </source>
</evidence>
<reference evidence="11" key="1">
    <citation type="submission" date="2020-01" db="EMBL/GenBank/DDBJ databases">
        <title>Phosphoaccumulans saitamaens gen. nov., sp. nov., a polyphosphate accumulating bacterium isolated from surface river water.</title>
        <authorList>
            <person name="Watanabe K."/>
            <person name="Suda W."/>
        </authorList>
    </citation>
    <scope>NUCLEOTIDE SEQUENCE [LARGE SCALE GENOMIC DNA]</scope>
    <source>
        <strain evidence="11">ICHIAU1</strain>
    </source>
</reference>
<keyword evidence="5" id="KW-0804">Transcription</keyword>
<protein>
    <submittedName>
        <fullName evidence="10">DNA-binding response regulator</fullName>
    </submittedName>
</protein>
<dbReference type="InterPro" id="IPR016032">
    <property type="entry name" value="Sig_transdc_resp-reg_C-effctor"/>
</dbReference>
<dbReference type="PANTHER" id="PTHR48111">
    <property type="entry name" value="REGULATOR OF RPOS"/>
    <property type="match status" value="1"/>
</dbReference>
<dbReference type="GO" id="GO:0005829">
    <property type="term" value="C:cytosol"/>
    <property type="evidence" value="ECO:0007669"/>
    <property type="project" value="TreeGrafter"/>
</dbReference>
<dbReference type="SUPFAM" id="SSF46894">
    <property type="entry name" value="C-terminal effector domain of the bipartite response regulators"/>
    <property type="match status" value="1"/>
</dbReference>
<evidence type="ECO:0000259" key="8">
    <source>
        <dbReference type="PROSITE" id="PS50110"/>
    </source>
</evidence>
<feature type="domain" description="OmpR/PhoB-type" evidence="9">
    <location>
        <begin position="133"/>
        <end position="232"/>
    </location>
</feature>
<evidence type="ECO:0000259" key="9">
    <source>
        <dbReference type="PROSITE" id="PS51755"/>
    </source>
</evidence>
<dbReference type="Pfam" id="PF00072">
    <property type="entry name" value="Response_reg"/>
    <property type="match status" value="1"/>
</dbReference>
<dbReference type="InterPro" id="IPR001867">
    <property type="entry name" value="OmpR/PhoB-type_DNA-bd"/>
</dbReference>
<dbReference type="RefSeq" id="WP_162049582.1">
    <property type="nucleotide sequence ID" value="NZ_AP022345.1"/>
</dbReference>
<dbReference type="Proteomes" id="UP000463961">
    <property type="component" value="Chromosome"/>
</dbReference>
<dbReference type="InterPro" id="IPR036388">
    <property type="entry name" value="WH-like_DNA-bd_sf"/>
</dbReference>
<dbReference type="Gene3D" id="1.10.10.10">
    <property type="entry name" value="Winged helix-like DNA-binding domain superfamily/Winged helix DNA-binding domain"/>
    <property type="match status" value="1"/>
</dbReference>
<dbReference type="FunFam" id="3.40.50.2300:FF:000001">
    <property type="entry name" value="DNA-binding response regulator PhoB"/>
    <property type="match status" value="1"/>
</dbReference>
<dbReference type="AlphaFoldDB" id="A0A7R6R2Q9"/>
<proteinExistence type="predicted"/>
<evidence type="ECO:0000256" key="7">
    <source>
        <dbReference type="PROSITE-ProRule" id="PRU01091"/>
    </source>
</evidence>
<feature type="DNA-binding region" description="OmpR/PhoB-type" evidence="7">
    <location>
        <begin position="133"/>
        <end position="232"/>
    </location>
</feature>
<evidence type="ECO:0000256" key="4">
    <source>
        <dbReference type="ARBA" id="ARBA00023125"/>
    </source>
</evidence>
<keyword evidence="1 6" id="KW-0597">Phosphoprotein</keyword>
<dbReference type="InterPro" id="IPR011006">
    <property type="entry name" value="CheY-like_superfamily"/>
</dbReference>
<evidence type="ECO:0000256" key="2">
    <source>
        <dbReference type="ARBA" id="ARBA00023012"/>
    </source>
</evidence>
<evidence type="ECO:0000313" key="11">
    <source>
        <dbReference type="Proteomes" id="UP000463961"/>
    </source>
</evidence>
<dbReference type="PROSITE" id="PS51755">
    <property type="entry name" value="OMPR_PHOB"/>
    <property type="match status" value="1"/>
</dbReference>
<gene>
    <name evidence="10" type="primary">ompR_1</name>
    <name evidence="10" type="ORF">ICHIAU1_20180</name>
</gene>
<evidence type="ECO:0000256" key="5">
    <source>
        <dbReference type="ARBA" id="ARBA00023163"/>
    </source>
</evidence>
<evidence type="ECO:0000256" key="1">
    <source>
        <dbReference type="ARBA" id="ARBA00022553"/>
    </source>
</evidence>
<dbReference type="InterPro" id="IPR001789">
    <property type="entry name" value="Sig_transdc_resp-reg_receiver"/>
</dbReference>
<keyword evidence="2" id="KW-0902">Two-component regulatory system</keyword>
<name>A0A7R6R2Q9_9RHOO</name>
<dbReference type="GO" id="GO:0000156">
    <property type="term" value="F:phosphorelay response regulator activity"/>
    <property type="evidence" value="ECO:0007669"/>
    <property type="project" value="TreeGrafter"/>
</dbReference>
<dbReference type="PANTHER" id="PTHR48111:SF4">
    <property type="entry name" value="DNA-BINDING DUAL TRANSCRIPTIONAL REGULATOR OMPR"/>
    <property type="match status" value="1"/>
</dbReference>
<dbReference type="PROSITE" id="PS50110">
    <property type="entry name" value="RESPONSE_REGULATORY"/>
    <property type="match status" value="1"/>
</dbReference>
<evidence type="ECO:0000256" key="3">
    <source>
        <dbReference type="ARBA" id="ARBA00023015"/>
    </source>
</evidence>
<dbReference type="GO" id="GO:0032993">
    <property type="term" value="C:protein-DNA complex"/>
    <property type="evidence" value="ECO:0007669"/>
    <property type="project" value="TreeGrafter"/>
</dbReference>
<keyword evidence="3" id="KW-0805">Transcription regulation</keyword>
<keyword evidence="11" id="KW-1185">Reference proteome</keyword>
<dbReference type="Gene3D" id="6.10.250.690">
    <property type="match status" value="1"/>
</dbReference>
<dbReference type="SUPFAM" id="SSF52172">
    <property type="entry name" value="CheY-like"/>
    <property type="match status" value="1"/>
</dbReference>
<dbReference type="GO" id="GO:0000976">
    <property type="term" value="F:transcription cis-regulatory region binding"/>
    <property type="evidence" value="ECO:0007669"/>
    <property type="project" value="TreeGrafter"/>
</dbReference>
<dbReference type="Gene3D" id="3.40.50.2300">
    <property type="match status" value="1"/>
</dbReference>
<dbReference type="SMART" id="SM00862">
    <property type="entry name" value="Trans_reg_C"/>
    <property type="match status" value="1"/>
</dbReference>
<accession>A0A7R6R2Q9</accession>
<keyword evidence="4 7" id="KW-0238">DNA-binding</keyword>